<dbReference type="InterPro" id="IPR009057">
    <property type="entry name" value="Homeodomain-like_sf"/>
</dbReference>
<name>S0FHK0_RUMCE</name>
<dbReference type="CDD" id="cd06986">
    <property type="entry name" value="cupin_MmsR-like_N"/>
    <property type="match status" value="1"/>
</dbReference>
<dbReference type="SUPFAM" id="SSF46689">
    <property type="entry name" value="Homeodomain-like"/>
    <property type="match status" value="2"/>
</dbReference>
<organism evidence="5 6">
    <name type="scientific">Ruminiclostridium cellobioparum subsp. termitidis CT1112</name>
    <dbReference type="NCBI Taxonomy" id="1195236"/>
    <lineage>
        <taxon>Bacteria</taxon>
        <taxon>Bacillati</taxon>
        <taxon>Bacillota</taxon>
        <taxon>Clostridia</taxon>
        <taxon>Eubacteriales</taxon>
        <taxon>Oscillospiraceae</taxon>
        <taxon>Ruminiclostridium</taxon>
    </lineage>
</organism>
<evidence type="ECO:0000313" key="6">
    <source>
        <dbReference type="Proteomes" id="UP000014155"/>
    </source>
</evidence>
<dbReference type="InterPro" id="IPR003313">
    <property type="entry name" value="AraC-bd"/>
</dbReference>
<dbReference type="RefSeq" id="WP_004627429.1">
    <property type="nucleotide sequence ID" value="NZ_AORV01000045.1"/>
</dbReference>
<evidence type="ECO:0000259" key="4">
    <source>
        <dbReference type="PROSITE" id="PS01124"/>
    </source>
</evidence>
<evidence type="ECO:0000256" key="2">
    <source>
        <dbReference type="ARBA" id="ARBA00023125"/>
    </source>
</evidence>
<dbReference type="PATRIC" id="fig|1195236.3.peg.3512"/>
<protein>
    <submittedName>
        <fullName evidence="5">AraC family transcriptional regulator</fullName>
    </submittedName>
</protein>
<dbReference type="SMART" id="SM00342">
    <property type="entry name" value="HTH_ARAC"/>
    <property type="match status" value="1"/>
</dbReference>
<dbReference type="AlphaFoldDB" id="S0FHK0"/>
<dbReference type="PANTHER" id="PTHR43280">
    <property type="entry name" value="ARAC-FAMILY TRANSCRIPTIONAL REGULATOR"/>
    <property type="match status" value="1"/>
</dbReference>
<keyword evidence="1" id="KW-0805">Transcription regulation</keyword>
<accession>S0FHK0</accession>
<evidence type="ECO:0000256" key="3">
    <source>
        <dbReference type="ARBA" id="ARBA00023163"/>
    </source>
</evidence>
<comment type="caution">
    <text evidence="5">The sequence shown here is derived from an EMBL/GenBank/DDBJ whole genome shotgun (WGS) entry which is preliminary data.</text>
</comment>
<keyword evidence="6" id="KW-1185">Reference proteome</keyword>
<proteinExistence type="predicted"/>
<dbReference type="GO" id="GO:0003700">
    <property type="term" value="F:DNA-binding transcription factor activity"/>
    <property type="evidence" value="ECO:0007669"/>
    <property type="project" value="InterPro"/>
</dbReference>
<keyword evidence="3" id="KW-0804">Transcription</keyword>
<evidence type="ECO:0000313" key="5">
    <source>
        <dbReference type="EMBL" id="EMS70932.1"/>
    </source>
</evidence>
<sequence length="306" mass="35611">MKRNDFTLYLDNGEILKEIPAPIRELYTDDRSKVISVNDNSHSADLFMYYCGISSCREGYSWGPAVREHFLLHYILEGEGILKVGGKEYRLFKNQGFLLCPNELSHYEASFTSPWKYAWVGFHGLNARSYLELAGLSKQNPVFTFNRGELLKNCLLDMVKSFEEYRYGATLRLQALLYMLFSELIENSREDIINNKNVYSKNHYIRKSIEFIQNNYMQDISISQLANHIGLNRSYLSSLFKQFLNTSPHKYLSLYRINKACELLKDGSFSIVEVAGLSGYRDPVVFQKFFKNVMGISPNKYRKKFI</sequence>
<dbReference type="Gene3D" id="1.10.10.60">
    <property type="entry name" value="Homeodomain-like"/>
    <property type="match status" value="2"/>
</dbReference>
<dbReference type="Pfam" id="PF12833">
    <property type="entry name" value="HTH_18"/>
    <property type="match status" value="1"/>
</dbReference>
<dbReference type="Pfam" id="PF02311">
    <property type="entry name" value="AraC_binding"/>
    <property type="match status" value="1"/>
</dbReference>
<dbReference type="InterPro" id="IPR037923">
    <property type="entry name" value="HTH-like"/>
</dbReference>
<dbReference type="eggNOG" id="COG2207">
    <property type="taxonomic scope" value="Bacteria"/>
</dbReference>
<reference evidence="5 6" key="1">
    <citation type="journal article" date="2013" name="Genome Announc.">
        <title>Draft Genome Sequence of the Cellulolytic, Mesophilic, Anaerobic Bacterium Clostridium termitidis Strain CT1112 (DSM 5398).</title>
        <authorList>
            <person name="Lal S."/>
            <person name="Ramachandran U."/>
            <person name="Zhang X."/>
            <person name="Munir R."/>
            <person name="Sparling R."/>
            <person name="Levin D.B."/>
        </authorList>
    </citation>
    <scope>NUCLEOTIDE SEQUENCE [LARGE SCALE GENOMIC DNA]</scope>
    <source>
        <strain evidence="5 6">CT1112</strain>
    </source>
</reference>
<dbReference type="STRING" id="1195236.CTER_3289"/>
<evidence type="ECO:0000256" key="1">
    <source>
        <dbReference type="ARBA" id="ARBA00023015"/>
    </source>
</evidence>
<dbReference type="PANTHER" id="PTHR43280:SF2">
    <property type="entry name" value="HTH-TYPE TRANSCRIPTIONAL REGULATOR EXSA"/>
    <property type="match status" value="1"/>
</dbReference>
<dbReference type="InterPro" id="IPR018060">
    <property type="entry name" value="HTH_AraC"/>
</dbReference>
<dbReference type="SUPFAM" id="SSF51215">
    <property type="entry name" value="Regulatory protein AraC"/>
    <property type="match status" value="1"/>
</dbReference>
<dbReference type="GO" id="GO:0043565">
    <property type="term" value="F:sequence-specific DNA binding"/>
    <property type="evidence" value="ECO:0007669"/>
    <property type="project" value="InterPro"/>
</dbReference>
<dbReference type="Proteomes" id="UP000014155">
    <property type="component" value="Unassembled WGS sequence"/>
</dbReference>
<dbReference type="PROSITE" id="PS01124">
    <property type="entry name" value="HTH_ARAC_FAMILY_2"/>
    <property type="match status" value="1"/>
</dbReference>
<dbReference type="EMBL" id="AORV01000045">
    <property type="protein sequence ID" value="EMS70932.1"/>
    <property type="molecule type" value="Genomic_DNA"/>
</dbReference>
<feature type="domain" description="HTH araC/xylS-type" evidence="4">
    <location>
        <begin position="206"/>
        <end position="304"/>
    </location>
</feature>
<dbReference type="Gene3D" id="2.60.120.280">
    <property type="entry name" value="Regulatory protein AraC"/>
    <property type="match status" value="1"/>
</dbReference>
<keyword evidence="2" id="KW-0238">DNA-binding</keyword>
<gene>
    <name evidence="5" type="ORF">CTER_3289</name>
</gene>